<gene>
    <name evidence="1" type="ORF">HDA45_008421</name>
</gene>
<evidence type="ECO:0000313" key="1">
    <source>
        <dbReference type="EMBL" id="MBB5858334.1"/>
    </source>
</evidence>
<sequence>MIVVEYTDTGLANACDRWGASLGIVRRDRDVVPEDASGYVRKTC</sequence>
<evidence type="ECO:0000313" key="2">
    <source>
        <dbReference type="Proteomes" id="UP000580861"/>
    </source>
</evidence>
<dbReference type="AlphaFoldDB" id="A0A841BIK5"/>
<dbReference type="EMBL" id="JACHMX010000001">
    <property type="protein sequence ID" value="MBB5858334.1"/>
    <property type="molecule type" value="Genomic_DNA"/>
</dbReference>
<keyword evidence="2" id="KW-1185">Reference proteome</keyword>
<name>A0A841BIK5_9PSEU</name>
<dbReference type="Proteomes" id="UP000580861">
    <property type="component" value="Unassembled WGS sequence"/>
</dbReference>
<protein>
    <submittedName>
        <fullName evidence="1">Uncharacterized protein</fullName>
    </submittedName>
</protein>
<comment type="caution">
    <text evidence="1">The sequence shown here is derived from an EMBL/GenBank/DDBJ whole genome shotgun (WGS) entry which is preliminary data.</text>
</comment>
<proteinExistence type="predicted"/>
<organism evidence="1 2">
    <name type="scientific">Amycolatopsis umgeniensis</name>
    <dbReference type="NCBI Taxonomy" id="336628"/>
    <lineage>
        <taxon>Bacteria</taxon>
        <taxon>Bacillati</taxon>
        <taxon>Actinomycetota</taxon>
        <taxon>Actinomycetes</taxon>
        <taxon>Pseudonocardiales</taxon>
        <taxon>Pseudonocardiaceae</taxon>
        <taxon>Amycolatopsis</taxon>
    </lineage>
</organism>
<reference evidence="1 2" key="1">
    <citation type="submission" date="2020-08" db="EMBL/GenBank/DDBJ databases">
        <title>Sequencing the genomes of 1000 actinobacteria strains.</title>
        <authorList>
            <person name="Klenk H.-P."/>
        </authorList>
    </citation>
    <scope>NUCLEOTIDE SEQUENCE [LARGE SCALE GENOMIC DNA]</scope>
    <source>
        <strain evidence="1 2">DSM 45272</strain>
    </source>
</reference>
<accession>A0A841BIK5</accession>